<reference evidence="2" key="1">
    <citation type="thesis" date="2020" institute="ProQuest LLC" country="789 East Eisenhower Parkway, Ann Arbor, MI, USA">
        <title>Comparative Genomics and Chromosome Evolution.</title>
        <authorList>
            <person name="Mudd A.B."/>
        </authorList>
    </citation>
    <scope>NUCLEOTIDE SEQUENCE</scope>
    <source>
        <strain evidence="2">HN-11 Male</strain>
        <tissue evidence="2">Kidney and liver</tissue>
    </source>
</reference>
<feature type="region of interest" description="Disordered" evidence="1">
    <location>
        <begin position="1"/>
        <end position="30"/>
    </location>
</feature>
<sequence length="66" mass="7342">MEKEEDEETSREVTVVAGTEHNGEPEPDTTGCIWKMRRILTDAVLQEMQKIITLAGPAVTTQTKPT</sequence>
<dbReference type="EMBL" id="WNTK01003805">
    <property type="protein sequence ID" value="KAG9464849.1"/>
    <property type="molecule type" value="Genomic_DNA"/>
</dbReference>
<evidence type="ECO:0000313" key="3">
    <source>
        <dbReference type="Proteomes" id="UP000770717"/>
    </source>
</evidence>
<evidence type="ECO:0000313" key="2">
    <source>
        <dbReference type="EMBL" id="KAG9464849.1"/>
    </source>
</evidence>
<organism evidence="2 3">
    <name type="scientific">Eleutherodactylus coqui</name>
    <name type="common">Puerto Rican coqui</name>
    <dbReference type="NCBI Taxonomy" id="57060"/>
    <lineage>
        <taxon>Eukaryota</taxon>
        <taxon>Metazoa</taxon>
        <taxon>Chordata</taxon>
        <taxon>Craniata</taxon>
        <taxon>Vertebrata</taxon>
        <taxon>Euteleostomi</taxon>
        <taxon>Amphibia</taxon>
        <taxon>Batrachia</taxon>
        <taxon>Anura</taxon>
        <taxon>Neobatrachia</taxon>
        <taxon>Hyloidea</taxon>
        <taxon>Eleutherodactylidae</taxon>
        <taxon>Eleutherodactylinae</taxon>
        <taxon>Eleutherodactylus</taxon>
        <taxon>Eleutherodactylus</taxon>
    </lineage>
</organism>
<dbReference type="Proteomes" id="UP000770717">
    <property type="component" value="Unassembled WGS sequence"/>
</dbReference>
<name>A0A8J6B7Z7_ELECQ</name>
<accession>A0A8J6B7Z7</accession>
<proteinExistence type="predicted"/>
<dbReference type="AlphaFoldDB" id="A0A8J6B7Z7"/>
<comment type="caution">
    <text evidence="2">The sequence shown here is derived from an EMBL/GenBank/DDBJ whole genome shotgun (WGS) entry which is preliminary data.</text>
</comment>
<protein>
    <submittedName>
        <fullName evidence="2">Uncharacterized protein</fullName>
    </submittedName>
</protein>
<dbReference type="OrthoDB" id="10518974at2759"/>
<keyword evidence="3" id="KW-1185">Reference proteome</keyword>
<evidence type="ECO:0000256" key="1">
    <source>
        <dbReference type="SAM" id="MobiDB-lite"/>
    </source>
</evidence>
<gene>
    <name evidence="2" type="ORF">GDO78_019292</name>
</gene>